<sequence length="220" mass="24670">MSVIPLILNDAFDGFLRPGCSFNPDFHFGIFSNDFDFPRAVVRVPRSRACCRPCPTSHERKAKKSSEVAIPTSDNEFKVNIDVQDYKPENLSVKIVDNTITIEGKHEEKQDEHGYISRQFSRRYVLPEGVDTNNVVSRLSTEGVLSISAPKKVSRQFQSIRRLNSSPEGNTPQKLIHLLLSQVQLPPSSRVIPIQHGQESGAVENSQPPVTSGEQEKMEQ</sequence>
<gene>
    <name evidence="5" type="ORF">RUM44_012669</name>
</gene>
<evidence type="ECO:0000259" key="4">
    <source>
        <dbReference type="PROSITE" id="PS01031"/>
    </source>
</evidence>
<name>A0ABR1BGB9_POLSC</name>
<dbReference type="InterPro" id="IPR008978">
    <property type="entry name" value="HSP20-like_chaperone"/>
</dbReference>
<dbReference type="PANTHER" id="PTHR45640:SF26">
    <property type="entry name" value="RE23625P"/>
    <property type="match status" value="1"/>
</dbReference>
<organism evidence="5 6">
    <name type="scientific">Polyplax serrata</name>
    <name type="common">Common mouse louse</name>
    <dbReference type="NCBI Taxonomy" id="468196"/>
    <lineage>
        <taxon>Eukaryota</taxon>
        <taxon>Metazoa</taxon>
        <taxon>Ecdysozoa</taxon>
        <taxon>Arthropoda</taxon>
        <taxon>Hexapoda</taxon>
        <taxon>Insecta</taxon>
        <taxon>Pterygota</taxon>
        <taxon>Neoptera</taxon>
        <taxon>Paraneoptera</taxon>
        <taxon>Psocodea</taxon>
        <taxon>Troctomorpha</taxon>
        <taxon>Phthiraptera</taxon>
        <taxon>Anoplura</taxon>
        <taxon>Polyplacidae</taxon>
        <taxon>Polyplax</taxon>
    </lineage>
</organism>
<feature type="compositionally biased region" description="Polar residues" evidence="3">
    <location>
        <begin position="203"/>
        <end position="213"/>
    </location>
</feature>
<comment type="caution">
    <text evidence="5">The sequence shown here is derived from an EMBL/GenBank/DDBJ whole genome shotgun (WGS) entry which is preliminary data.</text>
</comment>
<evidence type="ECO:0000256" key="3">
    <source>
        <dbReference type="SAM" id="MobiDB-lite"/>
    </source>
</evidence>
<feature type="region of interest" description="Disordered" evidence="3">
    <location>
        <begin position="191"/>
        <end position="220"/>
    </location>
</feature>
<evidence type="ECO:0000256" key="1">
    <source>
        <dbReference type="PROSITE-ProRule" id="PRU00285"/>
    </source>
</evidence>
<dbReference type="InterPro" id="IPR002068">
    <property type="entry name" value="A-crystallin/Hsp20_dom"/>
</dbReference>
<protein>
    <recommendedName>
        <fullName evidence="4">SHSP domain-containing protein</fullName>
    </recommendedName>
</protein>
<evidence type="ECO:0000313" key="5">
    <source>
        <dbReference type="EMBL" id="KAK6640970.1"/>
    </source>
</evidence>
<dbReference type="PROSITE" id="PS01031">
    <property type="entry name" value="SHSP"/>
    <property type="match status" value="1"/>
</dbReference>
<proteinExistence type="inferred from homology"/>
<dbReference type="EMBL" id="JAWJWF010000001">
    <property type="protein sequence ID" value="KAK6640970.1"/>
    <property type="molecule type" value="Genomic_DNA"/>
</dbReference>
<dbReference type="Pfam" id="PF00011">
    <property type="entry name" value="HSP20"/>
    <property type="match status" value="1"/>
</dbReference>
<dbReference type="InterPro" id="IPR001436">
    <property type="entry name" value="Alpha-crystallin/sHSP_animal"/>
</dbReference>
<evidence type="ECO:0000313" key="6">
    <source>
        <dbReference type="Proteomes" id="UP001359485"/>
    </source>
</evidence>
<dbReference type="Gene3D" id="2.60.40.790">
    <property type="match status" value="1"/>
</dbReference>
<feature type="domain" description="SHSP" evidence="4">
    <location>
        <begin position="59"/>
        <end position="166"/>
    </location>
</feature>
<dbReference type="PANTHER" id="PTHR45640">
    <property type="entry name" value="HEAT SHOCK PROTEIN HSP-12.2-RELATED"/>
    <property type="match status" value="1"/>
</dbReference>
<evidence type="ECO:0000256" key="2">
    <source>
        <dbReference type="RuleBase" id="RU003616"/>
    </source>
</evidence>
<dbReference type="CDD" id="cd06526">
    <property type="entry name" value="metazoan_ACD"/>
    <property type="match status" value="1"/>
</dbReference>
<accession>A0ABR1BGB9</accession>
<reference evidence="5 6" key="1">
    <citation type="submission" date="2023-09" db="EMBL/GenBank/DDBJ databases">
        <title>Genomes of two closely related lineages of the louse Polyplax serrata with different host specificities.</title>
        <authorList>
            <person name="Martinu J."/>
            <person name="Tarabai H."/>
            <person name="Stefka J."/>
            <person name="Hypsa V."/>
        </authorList>
    </citation>
    <scope>NUCLEOTIDE SEQUENCE [LARGE SCALE GENOMIC DNA]</scope>
    <source>
        <strain evidence="5">98ZLc_SE</strain>
    </source>
</reference>
<dbReference type="SUPFAM" id="SSF49764">
    <property type="entry name" value="HSP20-like chaperones"/>
    <property type="match status" value="1"/>
</dbReference>
<dbReference type="PRINTS" id="PR00299">
    <property type="entry name" value="ACRYSTALLIN"/>
</dbReference>
<keyword evidence="6" id="KW-1185">Reference proteome</keyword>
<dbReference type="Proteomes" id="UP001359485">
    <property type="component" value="Unassembled WGS sequence"/>
</dbReference>
<comment type="similarity">
    <text evidence="1 2">Belongs to the small heat shock protein (HSP20) family.</text>
</comment>